<accession>A0A3M7QAL2</accession>
<dbReference type="Proteomes" id="UP000276133">
    <property type="component" value="Unassembled WGS sequence"/>
</dbReference>
<dbReference type="AlphaFoldDB" id="A0A3M7QAL2"/>
<dbReference type="EMBL" id="REGN01006877">
    <property type="protein sequence ID" value="RNA08018.1"/>
    <property type="molecule type" value="Genomic_DNA"/>
</dbReference>
<proteinExistence type="predicted"/>
<reference evidence="1 2" key="1">
    <citation type="journal article" date="2018" name="Sci. Rep.">
        <title>Genomic signatures of local adaptation to the degree of environmental predictability in rotifers.</title>
        <authorList>
            <person name="Franch-Gras L."/>
            <person name="Hahn C."/>
            <person name="Garcia-Roger E.M."/>
            <person name="Carmona M.J."/>
            <person name="Serra M."/>
            <person name="Gomez A."/>
        </authorList>
    </citation>
    <scope>NUCLEOTIDE SEQUENCE [LARGE SCALE GENOMIC DNA]</scope>
    <source>
        <strain evidence="1">HYR1</strain>
    </source>
</reference>
<keyword evidence="2" id="KW-1185">Reference proteome</keyword>
<name>A0A3M7QAL2_BRAPC</name>
<gene>
    <name evidence="1" type="ORF">BpHYR1_027293</name>
</gene>
<evidence type="ECO:0000313" key="2">
    <source>
        <dbReference type="Proteomes" id="UP000276133"/>
    </source>
</evidence>
<comment type="caution">
    <text evidence="1">The sequence shown here is derived from an EMBL/GenBank/DDBJ whole genome shotgun (WGS) entry which is preliminary data.</text>
</comment>
<evidence type="ECO:0000313" key="1">
    <source>
        <dbReference type="EMBL" id="RNA08018.1"/>
    </source>
</evidence>
<protein>
    <submittedName>
        <fullName evidence="1">Uncharacterized protein</fullName>
    </submittedName>
</protein>
<organism evidence="1 2">
    <name type="scientific">Brachionus plicatilis</name>
    <name type="common">Marine rotifer</name>
    <name type="synonym">Brachionus muelleri</name>
    <dbReference type="NCBI Taxonomy" id="10195"/>
    <lineage>
        <taxon>Eukaryota</taxon>
        <taxon>Metazoa</taxon>
        <taxon>Spiralia</taxon>
        <taxon>Gnathifera</taxon>
        <taxon>Rotifera</taxon>
        <taxon>Eurotatoria</taxon>
        <taxon>Monogononta</taxon>
        <taxon>Pseudotrocha</taxon>
        <taxon>Ploima</taxon>
        <taxon>Brachionidae</taxon>
        <taxon>Brachionus</taxon>
    </lineage>
</organism>
<sequence>MEKGKKSGCIVEEPKNRYFYALFKNIISFGVYLESYEDENGCIIKTDRILKPKQTNLFLTIFDQSKIRLFRICIGFWFNYLNDSIK</sequence>